<dbReference type="Pfam" id="PF13622">
    <property type="entry name" value="4HBT_3"/>
    <property type="match status" value="1"/>
</dbReference>
<comment type="caution">
    <text evidence="3">The sequence shown here is derived from an EMBL/GenBank/DDBJ whole genome shotgun (WGS) entry which is preliminary data.</text>
</comment>
<dbReference type="Proteomes" id="UP000536711">
    <property type="component" value="Unassembled WGS sequence"/>
</dbReference>
<dbReference type="SUPFAM" id="SSF54637">
    <property type="entry name" value="Thioesterase/thiol ester dehydrase-isomerase"/>
    <property type="match status" value="2"/>
</dbReference>
<evidence type="ECO:0000313" key="3">
    <source>
        <dbReference type="EMBL" id="KAF4414745.1"/>
    </source>
</evidence>
<evidence type="ECO:0000313" key="4">
    <source>
        <dbReference type="Proteomes" id="UP000536711"/>
    </source>
</evidence>
<evidence type="ECO:0000259" key="2">
    <source>
        <dbReference type="Pfam" id="PF20789"/>
    </source>
</evidence>
<dbReference type="EMBL" id="JAADJF010000734">
    <property type="protein sequence ID" value="KAF4414745.1"/>
    <property type="molecule type" value="Genomic_DNA"/>
</dbReference>
<dbReference type="OrthoDB" id="2532955at2759"/>
<accession>A0A8H4J967</accession>
<name>A0A8H4J967_9HYPO</name>
<dbReference type="Pfam" id="PF20789">
    <property type="entry name" value="4HBT_3C"/>
    <property type="match status" value="1"/>
</dbReference>
<feature type="domain" description="Acyl-CoA thioesterase-like N-terminal HotDog" evidence="1">
    <location>
        <begin position="59"/>
        <end position="143"/>
    </location>
</feature>
<dbReference type="Gene3D" id="2.40.160.210">
    <property type="entry name" value="Acyl-CoA thioesterase, double hotdog domain"/>
    <property type="match status" value="1"/>
</dbReference>
<sequence length="326" mass="36463">MSNSHLPNNHMDVTPAWKPYKFPRIPLPDAIKTSPVRDSDGKRYSGSVPPDWCGHGGRRLAAHGGYCATVLMMTARQYHRDQNKGLGNMEPLNMSVEYLEPLPQGRFEIALETLSIGNRTSTVEARLKSLEAHGDKVCTIAIVRLGILKDEGHVTNKQPSVWPLPDRTKDCTRWSDANYYFMNPPSSTIRTYTPSGKNAPLWSEKFGGQNTRYQWVKLDNDNKFGLEHLPVLADLVPPIFLNYAENGMEAASSWGMPTTALNIMFRSEVTPQDWLLTRTTMKRLHGGRFDMNIEILNEDGKLLASCAQICSVIPLGKPTSHNAAKL</sequence>
<dbReference type="InterPro" id="IPR049449">
    <property type="entry name" value="TesB_ACOT8-like_N"/>
</dbReference>
<keyword evidence="4" id="KW-1185">Reference proteome</keyword>
<gene>
    <name evidence="3" type="ORF">FACUT_14001</name>
</gene>
<dbReference type="InterPro" id="IPR042171">
    <property type="entry name" value="Acyl-CoA_hotdog"/>
</dbReference>
<dbReference type="InterPro" id="IPR029069">
    <property type="entry name" value="HotDog_dom_sf"/>
</dbReference>
<dbReference type="InterPro" id="IPR052389">
    <property type="entry name" value="Sec_Metab_Biosynth-Assoc"/>
</dbReference>
<dbReference type="PANTHER" id="PTHR38110:SF4">
    <property type="entry name" value="THIOESTERASE-LIKE SUPERFAMILY-DOMAIN-CONTAINING PROTEIN"/>
    <property type="match status" value="1"/>
</dbReference>
<dbReference type="AlphaFoldDB" id="A0A8H4J967"/>
<dbReference type="InterPro" id="IPR049450">
    <property type="entry name" value="ACOT8-like_C"/>
</dbReference>
<organism evidence="3 4">
    <name type="scientific">Fusarium acutatum</name>
    <dbReference type="NCBI Taxonomy" id="78861"/>
    <lineage>
        <taxon>Eukaryota</taxon>
        <taxon>Fungi</taxon>
        <taxon>Dikarya</taxon>
        <taxon>Ascomycota</taxon>
        <taxon>Pezizomycotina</taxon>
        <taxon>Sordariomycetes</taxon>
        <taxon>Hypocreomycetidae</taxon>
        <taxon>Hypocreales</taxon>
        <taxon>Nectriaceae</taxon>
        <taxon>Fusarium</taxon>
        <taxon>Fusarium fujikuroi species complex</taxon>
    </lineage>
</organism>
<protein>
    <submittedName>
        <fullName evidence="3">Thioesterase-like superfamily domain-containing</fullName>
    </submittedName>
</protein>
<reference evidence="3 4" key="1">
    <citation type="submission" date="2020-01" db="EMBL/GenBank/DDBJ databases">
        <title>Identification and distribution of gene clusters putatively required for synthesis of sphingolipid metabolism inhibitors in phylogenetically diverse species of the filamentous fungus Fusarium.</title>
        <authorList>
            <person name="Kim H.-S."/>
            <person name="Busman M."/>
            <person name="Brown D.W."/>
            <person name="Divon H."/>
            <person name="Uhlig S."/>
            <person name="Proctor R.H."/>
        </authorList>
    </citation>
    <scope>NUCLEOTIDE SEQUENCE [LARGE SCALE GENOMIC DNA]</scope>
    <source>
        <strain evidence="3 4">NRRL 13308</strain>
    </source>
</reference>
<proteinExistence type="predicted"/>
<dbReference type="CDD" id="cd03440">
    <property type="entry name" value="hot_dog"/>
    <property type="match status" value="1"/>
</dbReference>
<dbReference type="PANTHER" id="PTHR38110">
    <property type="entry name" value="CHROMOSOME 23, WHOLE GENOME SHOTGUN SEQUENCE"/>
    <property type="match status" value="1"/>
</dbReference>
<evidence type="ECO:0000259" key="1">
    <source>
        <dbReference type="Pfam" id="PF13622"/>
    </source>
</evidence>
<feature type="domain" description="Acyl-CoA thioesterase-like C-terminal" evidence="2">
    <location>
        <begin position="202"/>
        <end position="311"/>
    </location>
</feature>